<sequence length="96" mass="10908">MIKYAMIMLLLTTALLSGCEHSEDTKPAIISEEQAVQIVQQYEERNNRFGELKIVAVEHTGHQYKVTWERKSNCESGTHILEDRDGQIVNSTVSIC</sequence>
<keyword evidence="1" id="KW-0732">Signal</keyword>
<keyword evidence="2" id="KW-0378">Hydrolase</keyword>
<comment type="caution">
    <text evidence="2">The sequence shown here is derived from an EMBL/GenBank/DDBJ whole genome shotgun (WGS) entry which is preliminary data.</text>
</comment>
<evidence type="ECO:0000313" key="3">
    <source>
        <dbReference type="Proteomes" id="UP001549098"/>
    </source>
</evidence>
<name>A0ABV2F4R2_9BACL</name>
<reference evidence="2 3" key="1">
    <citation type="submission" date="2024-06" db="EMBL/GenBank/DDBJ databases">
        <title>Genomic Encyclopedia of Type Strains, Phase IV (KMG-IV): sequencing the most valuable type-strain genomes for metagenomic binning, comparative biology and taxonomic classification.</title>
        <authorList>
            <person name="Goeker M."/>
        </authorList>
    </citation>
    <scope>NUCLEOTIDE SEQUENCE [LARGE SCALE GENOMIC DNA]</scope>
    <source>
        <strain evidence="2 3">DSM 17253</strain>
    </source>
</reference>
<accession>A0ABV2F4R2</accession>
<proteinExistence type="predicted"/>
<keyword evidence="3" id="KW-1185">Reference proteome</keyword>
<dbReference type="GO" id="GO:0006508">
    <property type="term" value="P:proteolysis"/>
    <property type="evidence" value="ECO:0007669"/>
    <property type="project" value="UniProtKB-KW"/>
</dbReference>
<evidence type="ECO:0000313" key="2">
    <source>
        <dbReference type="EMBL" id="MET3546735.1"/>
    </source>
</evidence>
<keyword evidence="2" id="KW-0645">Protease</keyword>
<gene>
    <name evidence="2" type="ORF">ABID47_003351</name>
</gene>
<dbReference type="EMBL" id="JBEPLV010000003">
    <property type="protein sequence ID" value="MET3546735.1"/>
    <property type="molecule type" value="Genomic_DNA"/>
</dbReference>
<dbReference type="Proteomes" id="UP001549098">
    <property type="component" value="Unassembled WGS sequence"/>
</dbReference>
<feature type="chain" id="PRO_5046082474" evidence="1">
    <location>
        <begin position="23"/>
        <end position="96"/>
    </location>
</feature>
<feature type="signal peptide" evidence="1">
    <location>
        <begin position="1"/>
        <end position="22"/>
    </location>
</feature>
<evidence type="ECO:0000256" key="1">
    <source>
        <dbReference type="SAM" id="SignalP"/>
    </source>
</evidence>
<dbReference type="RefSeq" id="WP_105443239.1">
    <property type="nucleotide sequence ID" value="NZ_JARLKI010000001.1"/>
</dbReference>
<protein>
    <submittedName>
        <fullName evidence="2">Secreted Zn-dependent protease</fullName>
    </submittedName>
</protein>
<dbReference type="GO" id="GO:0008233">
    <property type="term" value="F:peptidase activity"/>
    <property type="evidence" value="ECO:0007669"/>
    <property type="project" value="UniProtKB-KW"/>
</dbReference>
<organism evidence="2 3">
    <name type="scientific">Paenibacillus favisporus</name>
    <dbReference type="NCBI Taxonomy" id="221028"/>
    <lineage>
        <taxon>Bacteria</taxon>
        <taxon>Bacillati</taxon>
        <taxon>Bacillota</taxon>
        <taxon>Bacilli</taxon>
        <taxon>Bacillales</taxon>
        <taxon>Paenibacillaceae</taxon>
        <taxon>Paenibacillus</taxon>
    </lineage>
</organism>
<dbReference type="PROSITE" id="PS51257">
    <property type="entry name" value="PROKAR_LIPOPROTEIN"/>
    <property type="match status" value="1"/>
</dbReference>